<feature type="compositionally biased region" description="Basic and acidic residues" evidence="1">
    <location>
        <begin position="85"/>
        <end position="96"/>
    </location>
</feature>
<proteinExistence type="predicted"/>
<dbReference type="Pfam" id="PF00069">
    <property type="entry name" value="Pkinase"/>
    <property type="match status" value="1"/>
</dbReference>
<dbReference type="PROSITE" id="PS50011">
    <property type="entry name" value="PROTEIN_KINASE_DOM"/>
    <property type="match status" value="1"/>
</dbReference>
<dbReference type="Gene3D" id="1.10.510.10">
    <property type="entry name" value="Transferase(Phosphotransferase) domain 1"/>
    <property type="match status" value="1"/>
</dbReference>
<dbReference type="SUPFAM" id="SSF56112">
    <property type="entry name" value="Protein kinase-like (PK-like)"/>
    <property type="match status" value="1"/>
</dbReference>
<comment type="caution">
    <text evidence="3">The sequence shown here is derived from an EMBL/GenBank/DDBJ whole genome shotgun (WGS) entry which is preliminary data.</text>
</comment>
<feature type="compositionally biased region" description="Polar residues" evidence="1">
    <location>
        <begin position="28"/>
        <end position="46"/>
    </location>
</feature>
<dbReference type="EMBL" id="MU839838">
    <property type="protein sequence ID" value="KAK1752984.1"/>
    <property type="molecule type" value="Genomic_DNA"/>
</dbReference>
<gene>
    <name evidence="3" type="ORF">QBC47DRAFT_387495</name>
</gene>
<feature type="compositionally biased region" description="Basic and acidic residues" evidence="1">
    <location>
        <begin position="59"/>
        <end position="73"/>
    </location>
</feature>
<dbReference type="GO" id="GO:0005524">
    <property type="term" value="F:ATP binding"/>
    <property type="evidence" value="ECO:0007669"/>
    <property type="project" value="InterPro"/>
</dbReference>
<dbReference type="AlphaFoldDB" id="A0AAJ0F9C3"/>
<evidence type="ECO:0000259" key="2">
    <source>
        <dbReference type="PROSITE" id="PS50011"/>
    </source>
</evidence>
<organism evidence="3 4">
    <name type="scientific">Echria macrotheca</name>
    <dbReference type="NCBI Taxonomy" id="438768"/>
    <lineage>
        <taxon>Eukaryota</taxon>
        <taxon>Fungi</taxon>
        <taxon>Dikarya</taxon>
        <taxon>Ascomycota</taxon>
        <taxon>Pezizomycotina</taxon>
        <taxon>Sordariomycetes</taxon>
        <taxon>Sordariomycetidae</taxon>
        <taxon>Sordariales</taxon>
        <taxon>Schizotheciaceae</taxon>
        <taxon>Echria</taxon>
    </lineage>
</organism>
<feature type="compositionally biased region" description="Polar residues" evidence="1">
    <location>
        <begin position="97"/>
        <end position="108"/>
    </location>
</feature>
<dbReference type="InterPro" id="IPR011009">
    <property type="entry name" value="Kinase-like_dom_sf"/>
</dbReference>
<sequence>MDPRKRKTSAAGPGSRSPKSARRDSRTTRFNPATPQLLHRTTSNHALTVPSIELSPSPDEQKLRDDDIYKEIEQIESQLGGEEDISPRTRDRREHSPNPSTGIPPSQQFREAAHYNYNEKSDKALSEWSYCSQGGVEFEGQHIADVADKQKAKIYDLHASPERFLDEVRKDLEPALSSMFTKSELYFLPWTDLHNVLSTDTVPRLLQILNSRRPGSQYSNEELKEFANKIAPPLPRLAEDRGVNGQFRRTFATLILSKRESMIFAFVEAGFDDEQLLLVPFGPGLCAAPGKFQHLFMNWDKREIKHFKKYRWEVSPTFFAVKRELAPAPKAGSQGADGNVIFKRVRYLLRSTEEVLPFEGSEREDIKGGFAEVRFFKLHKDQQDLPRFTRRGQDNDIAVKTFKNDKKNSAEQREAYANEVFMMARLASIDSPHMAKLLAMVEVPRGVSHRQRSDYHLVLEAADGTVEDLWKSKDWEKYTKRKHGALALSKWVALQCYGLADALWKFHRFPKPDGDTSDKTYGLHCDIKPDNILHYKDWKVDAAANPQGTVDPVFGVLQLSDFGLSSFHSIDSVENHRVVGAFLDYTAPETEFLLTQSPAADIWHLGCLFLDFATWLVEGPKKYEDFCKKRKTTGLRVTASRFATFCPVSSNSPNESGTTHVKVNEAVLKQATKLCQHRNSSKFVRELCHIAVNYMLVMRDPNQTQKKDVEYSWEPQAVADRLTSEQVAEILKDLTERDDTFFRRFADGVLEWNADDVLPFEHPAWKRHYLKLNCTVEQARQISQRVYSGKSGSGLEPGLAVVEQPPSV</sequence>
<protein>
    <submittedName>
        <fullName evidence="3">Calcium and calcium/calmodulin-dependent serine/threonine-protein kinase</fullName>
    </submittedName>
</protein>
<feature type="region of interest" description="Disordered" evidence="1">
    <location>
        <begin position="1"/>
        <end position="108"/>
    </location>
</feature>
<keyword evidence="3" id="KW-0808">Transferase</keyword>
<keyword evidence="4" id="KW-1185">Reference proteome</keyword>
<dbReference type="PANTHER" id="PTHR24359">
    <property type="entry name" value="SERINE/THREONINE-PROTEIN KINASE SBK1"/>
    <property type="match status" value="1"/>
</dbReference>
<dbReference type="InterPro" id="IPR000719">
    <property type="entry name" value="Prot_kinase_dom"/>
</dbReference>
<evidence type="ECO:0000313" key="3">
    <source>
        <dbReference type="EMBL" id="KAK1752984.1"/>
    </source>
</evidence>
<dbReference type="PANTHER" id="PTHR24359:SF37">
    <property type="entry name" value="PROTEIN KINASE DOMAIN-CONTAINING PROTEIN"/>
    <property type="match status" value="1"/>
</dbReference>
<dbReference type="SMART" id="SM00220">
    <property type="entry name" value="S_TKc"/>
    <property type="match status" value="1"/>
</dbReference>
<feature type="domain" description="Protein kinase" evidence="2">
    <location>
        <begin position="359"/>
        <end position="765"/>
    </location>
</feature>
<evidence type="ECO:0000313" key="4">
    <source>
        <dbReference type="Proteomes" id="UP001239445"/>
    </source>
</evidence>
<keyword evidence="3" id="KW-0418">Kinase</keyword>
<evidence type="ECO:0000256" key="1">
    <source>
        <dbReference type="SAM" id="MobiDB-lite"/>
    </source>
</evidence>
<dbReference type="Proteomes" id="UP001239445">
    <property type="component" value="Unassembled WGS sequence"/>
</dbReference>
<reference evidence="3" key="1">
    <citation type="submission" date="2023-06" db="EMBL/GenBank/DDBJ databases">
        <title>Genome-scale phylogeny and comparative genomics of the fungal order Sordariales.</title>
        <authorList>
            <consortium name="Lawrence Berkeley National Laboratory"/>
            <person name="Hensen N."/>
            <person name="Bonometti L."/>
            <person name="Westerberg I."/>
            <person name="Brannstrom I.O."/>
            <person name="Guillou S."/>
            <person name="Cros-Aarteil S."/>
            <person name="Calhoun S."/>
            <person name="Haridas S."/>
            <person name="Kuo A."/>
            <person name="Mondo S."/>
            <person name="Pangilinan J."/>
            <person name="Riley R."/>
            <person name="Labutti K."/>
            <person name="Andreopoulos B."/>
            <person name="Lipzen A."/>
            <person name="Chen C."/>
            <person name="Yanf M."/>
            <person name="Daum C."/>
            <person name="Ng V."/>
            <person name="Clum A."/>
            <person name="Steindorff A."/>
            <person name="Ohm R."/>
            <person name="Martin F."/>
            <person name="Silar P."/>
            <person name="Natvig D."/>
            <person name="Lalanne C."/>
            <person name="Gautier V."/>
            <person name="Ament-Velasquez S.L."/>
            <person name="Kruys A."/>
            <person name="Hutchinson M.I."/>
            <person name="Powell A.J."/>
            <person name="Barry K."/>
            <person name="Miller A.N."/>
            <person name="Grigoriev I.V."/>
            <person name="Debuchy R."/>
            <person name="Gladieux P."/>
            <person name="Thoren M.H."/>
            <person name="Johannesson H."/>
        </authorList>
    </citation>
    <scope>NUCLEOTIDE SEQUENCE</scope>
    <source>
        <strain evidence="3">PSN4</strain>
    </source>
</reference>
<name>A0AAJ0F9C3_9PEZI</name>
<accession>A0AAJ0F9C3</accession>
<dbReference type="GO" id="GO:0004674">
    <property type="term" value="F:protein serine/threonine kinase activity"/>
    <property type="evidence" value="ECO:0007669"/>
    <property type="project" value="TreeGrafter"/>
</dbReference>